<dbReference type="GO" id="GO:0018064">
    <property type="term" value="F:protein-L-histidine N-tele-methyltransferase activity"/>
    <property type="evidence" value="ECO:0007669"/>
    <property type="project" value="UniProtKB-EC"/>
</dbReference>
<dbReference type="Proteomes" id="UP000288859">
    <property type="component" value="Unassembled WGS sequence"/>
</dbReference>
<dbReference type="VEuPathDB" id="FungiDB:PV10_07238"/>
<keyword evidence="7" id="KW-0949">S-adenosyl-L-methionine</keyword>
<evidence type="ECO:0000313" key="12">
    <source>
        <dbReference type="Proteomes" id="UP000288859"/>
    </source>
</evidence>
<dbReference type="InterPro" id="IPR019410">
    <property type="entry name" value="Methyltransf_16"/>
</dbReference>
<evidence type="ECO:0000256" key="9">
    <source>
        <dbReference type="ARBA" id="ARBA00038126"/>
    </source>
</evidence>
<evidence type="ECO:0000256" key="6">
    <source>
        <dbReference type="ARBA" id="ARBA00022679"/>
    </source>
</evidence>
<evidence type="ECO:0000256" key="1">
    <source>
        <dbReference type="ARBA" id="ARBA00004123"/>
    </source>
</evidence>
<evidence type="ECO:0000256" key="8">
    <source>
        <dbReference type="ARBA" id="ARBA00023242"/>
    </source>
</evidence>
<name>A0A438NFQ5_EXOME</name>
<keyword evidence="5" id="KW-0489">Methyltransferase</keyword>
<evidence type="ECO:0000256" key="5">
    <source>
        <dbReference type="ARBA" id="ARBA00022603"/>
    </source>
</evidence>
<dbReference type="EC" id="2.1.1.85" evidence="3"/>
<keyword evidence="6" id="KW-0808">Transferase</keyword>
<dbReference type="PANTHER" id="PTHR14614:SF39">
    <property type="entry name" value="HISTIDINE PROTEIN METHYLTRANSFERASE 1 HOMOLOG"/>
    <property type="match status" value="1"/>
</dbReference>
<evidence type="ECO:0000256" key="3">
    <source>
        <dbReference type="ARBA" id="ARBA00012533"/>
    </source>
</evidence>
<keyword evidence="8" id="KW-0539">Nucleus</keyword>
<gene>
    <name evidence="11" type="ORF">B0A52_01683</name>
</gene>
<dbReference type="AlphaFoldDB" id="A0A438NFQ5"/>
<comment type="similarity">
    <text evidence="9">Belongs to the methyltransferase superfamily. METTL18 family.</text>
</comment>
<feature type="region of interest" description="Disordered" evidence="10">
    <location>
        <begin position="248"/>
        <end position="270"/>
    </location>
</feature>
<evidence type="ECO:0000256" key="7">
    <source>
        <dbReference type="ARBA" id="ARBA00022691"/>
    </source>
</evidence>
<feature type="region of interest" description="Disordered" evidence="10">
    <location>
        <begin position="70"/>
        <end position="90"/>
    </location>
</feature>
<evidence type="ECO:0000313" key="11">
    <source>
        <dbReference type="EMBL" id="RVX74557.1"/>
    </source>
</evidence>
<dbReference type="PANTHER" id="PTHR14614">
    <property type="entry name" value="HEPATOCELLULAR CARCINOMA-ASSOCIATED ANTIGEN"/>
    <property type="match status" value="1"/>
</dbReference>
<feature type="compositionally biased region" description="Low complexity" evidence="10">
    <location>
        <begin position="73"/>
        <end position="82"/>
    </location>
</feature>
<proteinExistence type="inferred from homology"/>
<feature type="compositionally biased region" description="Low complexity" evidence="10">
    <location>
        <begin position="248"/>
        <end position="257"/>
    </location>
</feature>
<protein>
    <recommendedName>
        <fullName evidence="3">protein-histidine N-methyltransferase</fullName>
        <ecNumber evidence="3">2.1.1.85</ecNumber>
    </recommendedName>
</protein>
<sequence length="422" mass="45337">MSFSFGFSGDDIEDDGEDELVDDMSKHQISEHAKSNVVATLEPKKHTFQEMLLSIPSQLSYNTLRIPLPPSPATSTSTPYISSHHDKPSHPSLSILRRSLFDIRAQLMAEADMDPTNNEPTSPSNSTWTTNLLSGLENGDLTSGIYEGGFKTWECAMDLAGLCSRLDLSIEGGLDIVELGAGSAIPSLVVLQSMLAMARTTDSNKKDTAAALSLTLCDYNEDVLRLATAPNLLLNYAQQCQLVDSLLSPSSSSSTTTAQGQDPLDEGDLDMDDLGEEYISRVETGLGDRNTSIDFISGGWGPEFVNLILPPPSSTSKSTSATTPRSPCRNLLILASETIYSPSATAVFADTVIRLLRRHRELYPTGSARAWIAAKKVYFGVGGGVDDFKDQVQSLGGCVANLTETSDTGVGRVIIEVTVVED</sequence>
<dbReference type="GO" id="GO:0005634">
    <property type="term" value="C:nucleus"/>
    <property type="evidence" value="ECO:0007669"/>
    <property type="project" value="UniProtKB-SubCell"/>
</dbReference>
<evidence type="ECO:0000256" key="10">
    <source>
        <dbReference type="SAM" id="MobiDB-lite"/>
    </source>
</evidence>
<comment type="subcellular location">
    <subcellularLocation>
        <location evidence="2">Cytoplasm</location>
    </subcellularLocation>
    <subcellularLocation>
        <location evidence="1">Nucleus</location>
    </subcellularLocation>
</comment>
<dbReference type="Gene3D" id="3.40.50.150">
    <property type="entry name" value="Vaccinia Virus protein VP39"/>
    <property type="match status" value="1"/>
</dbReference>
<evidence type="ECO:0000256" key="4">
    <source>
        <dbReference type="ARBA" id="ARBA00022490"/>
    </source>
</evidence>
<dbReference type="InterPro" id="IPR029063">
    <property type="entry name" value="SAM-dependent_MTases_sf"/>
</dbReference>
<dbReference type="GO" id="GO:0032259">
    <property type="term" value="P:methylation"/>
    <property type="evidence" value="ECO:0007669"/>
    <property type="project" value="UniProtKB-KW"/>
</dbReference>
<evidence type="ECO:0000256" key="2">
    <source>
        <dbReference type="ARBA" id="ARBA00004496"/>
    </source>
</evidence>
<dbReference type="EMBL" id="NAJM01000004">
    <property type="protein sequence ID" value="RVX74557.1"/>
    <property type="molecule type" value="Genomic_DNA"/>
</dbReference>
<organism evidence="11 12">
    <name type="scientific">Exophiala mesophila</name>
    <name type="common">Black yeast-like fungus</name>
    <dbReference type="NCBI Taxonomy" id="212818"/>
    <lineage>
        <taxon>Eukaryota</taxon>
        <taxon>Fungi</taxon>
        <taxon>Dikarya</taxon>
        <taxon>Ascomycota</taxon>
        <taxon>Pezizomycotina</taxon>
        <taxon>Eurotiomycetes</taxon>
        <taxon>Chaetothyriomycetidae</taxon>
        <taxon>Chaetothyriales</taxon>
        <taxon>Herpotrichiellaceae</taxon>
        <taxon>Exophiala</taxon>
    </lineage>
</organism>
<reference evidence="11 12" key="1">
    <citation type="submission" date="2017-03" db="EMBL/GenBank/DDBJ databases">
        <title>Genomes of endolithic fungi from Antarctica.</title>
        <authorList>
            <person name="Coleine C."/>
            <person name="Masonjones S."/>
            <person name="Stajich J.E."/>
        </authorList>
    </citation>
    <scope>NUCLEOTIDE SEQUENCE [LARGE SCALE GENOMIC DNA]</scope>
    <source>
        <strain evidence="11 12">CCFEE 6314</strain>
    </source>
</reference>
<keyword evidence="4" id="KW-0963">Cytoplasm</keyword>
<accession>A0A438NFQ5</accession>
<dbReference type="GO" id="GO:0005737">
    <property type="term" value="C:cytoplasm"/>
    <property type="evidence" value="ECO:0007669"/>
    <property type="project" value="UniProtKB-SubCell"/>
</dbReference>
<comment type="caution">
    <text evidence="11">The sequence shown here is derived from an EMBL/GenBank/DDBJ whole genome shotgun (WGS) entry which is preliminary data.</text>
</comment>
<dbReference type="OrthoDB" id="1723750at2759"/>